<dbReference type="AlphaFoldDB" id="A0A1G6X3U0"/>
<proteinExistence type="predicted"/>
<keyword evidence="2" id="KW-1185">Reference proteome</keyword>
<sequence>MLKKLNEEFKNRWGPLTEKKINLLIEGAGNPKWEKILEFFQNDGLSDYSYIQSPSNALFIPKVIPNKETGFYLYIHLEAPIFTCFFKKIHFGFSSNNTRYTISSSSRERKFDFTLIEVIQRVKETYLGYHYLPHHLLFQNRVDWGLPMGTYEKEDGYFIFEYFFEVFHFTEGDEMVILK</sequence>
<evidence type="ECO:0000313" key="1">
    <source>
        <dbReference type="EMBL" id="SDD72761.1"/>
    </source>
</evidence>
<dbReference type="Proteomes" id="UP000199060">
    <property type="component" value="Unassembled WGS sequence"/>
</dbReference>
<reference evidence="2" key="1">
    <citation type="submission" date="2016-10" db="EMBL/GenBank/DDBJ databases">
        <authorList>
            <person name="Varghese N."/>
            <person name="Submissions S."/>
        </authorList>
    </citation>
    <scope>NUCLEOTIDE SEQUENCE [LARGE SCALE GENOMIC DNA]</scope>
    <source>
        <strain evidence="2">DSM 23095</strain>
    </source>
</reference>
<organism evidence="1 2">
    <name type="scientific">Algoriphagus faecimaris</name>
    <dbReference type="NCBI Taxonomy" id="686796"/>
    <lineage>
        <taxon>Bacteria</taxon>
        <taxon>Pseudomonadati</taxon>
        <taxon>Bacteroidota</taxon>
        <taxon>Cytophagia</taxon>
        <taxon>Cytophagales</taxon>
        <taxon>Cyclobacteriaceae</taxon>
        <taxon>Algoriphagus</taxon>
    </lineage>
</organism>
<name>A0A1G6X3U0_9BACT</name>
<dbReference type="EMBL" id="FNAC01000051">
    <property type="protein sequence ID" value="SDD72761.1"/>
    <property type="molecule type" value="Genomic_DNA"/>
</dbReference>
<dbReference type="STRING" id="686796.SAMN04488104_10513"/>
<accession>A0A1G6X3U0</accession>
<gene>
    <name evidence="1" type="ORF">SAMN04488104_10513</name>
</gene>
<evidence type="ECO:0000313" key="2">
    <source>
        <dbReference type="Proteomes" id="UP000199060"/>
    </source>
</evidence>
<protein>
    <submittedName>
        <fullName evidence="1">Uncharacterized protein</fullName>
    </submittedName>
</protein>